<dbReference type="AlphaFoldDB" id="A0A835RIZ1"/>
<reference evidence="1 2" key="1">
    <citation type="journal article" date="2020" name="Nat. Food">
        <title>A phased Vanilla planifolia genome enables genetic improvement of flavour and production.</title>
        <authorList>
            <person name="Hasing T."/>
            <person name="Tang H."/>
            <person name="Brym M."/>
            <person name="Khazi F."/>
            <person name="Huang T."/>
            <person name="Chambers A.H."/>
        </authorList>
    </citation>
    <scope>NUCLEOTIDE SEQUENCE [LARGE SCALE GENOMIC DNA]</scope>
    <source>
        <tissue evidence="1">Leaf</tissue>
    </source>
</reference>
<dbReference type="Proteomes" id="UP000639772">
    <property type="component" value="Unassembled WGS sequence"/>
</dbReference>
<evidence type="ECO:0000313" key="1">
    <source>
        <dbReference type="EMBL" id="KAG0486947.1"/>
    </source>
</evidence>
<dbReference type="InterPro" id="IPR046341">
    <property type="entry name" value="SET_dom_sf"/>
</dbReference>
<comment type="caution">
    <text evidence="1">The sequence shown here is derived from an EMBL/GenBank/DDBJ whole genome shotgun (WGS) entry which is preliminary data.</text>
</comment>
<sequence>MLWAVMLNGVEVEIGELGAVGVAVYGPWFSWFNHSCVPNACYRFDLSPHHEELQHEGSGSFKVFPASSGNQGSHVWKRWNFVDSSIVPGLCWFGPRIIIRSIKPLNKSEEVCITYMDLLQPKVMRHLDLWSRYHFICHCKRCCISPQMYIDFILNCDTRSLNCANSNFTESEAFVAADFLEETIDEYMLDGNSENCCRKMEKMLFDNLNCNPNQSIEQVLEPRFSLHPIHYLSLKAYIVLFSAYRVQAVDFNSTDLSKDEVSNRFKMARGAAAYSLLAAGANHHLFMSECSIISNTALFWINAGESILYLARNTSSLHQLGGSRNNGALLDSKFALAYECRSHEDLLLVSSQFLKDVSSVVKTWWRYLVEGFSYLELIENPVDFTWFGVSSSHLSYALDRDETRGKFAEGKGILENYPLYQFAVYCLTYGGFLANICYGSECHLYRKVGDLLDGIL</sequence>
<protein>
    <recommendedName>
        <fullName evidence="3">SET domain-containing protein</fullName>
    </recommendedName>
</protein>
<dbReference type="OrthoDB" id="5945798at2759"/>
<name>A0A835RIZ1_VANPL</name>
<proteinExistence type="predicted"/>
<dbReference type="SUPFAM" id="SSF82199">
    <property type="entry name" value="SET domain"/>
    <property type="match status" value="1"/>
</dbReference>
<evidence type="ECO:0000313" key="2">
    <source>
        <dbReference type="Proteomes" id="UP000639772"/>
    </source>
</evidence>
<dbReference type="PANTHER" id="PTHR47780:SF1">
    <property type="entry name" value="PROTEIN SET DOMAIN GROUP 41"/>
    <property type="match status" value="1"/>
</dbReference>
<dbReference type="Gene3D" id="2.170.270.10">
    <property type="entry name" value="SET domain"/>
    <property type="match status" value="1"/>
</dbReference>
<accession>A0A835RIZ1</accession>
<dbReference type="EMBL" id="JADCNM010000004">
    <property type="protein sequence ID" value="KAG0486947.1"/>
    <property type="molecule type" value="Genomic_DNA"/>
</dbReference>
<dbReference type="PANTHER" id="PTHR47780">
    <property type="entry name" value="PROTEIN SET DOMAIN GROUP 41"/>
    <property type="match status" value="1"/>
</dbReference>
<dbReference type="Gene3D" id="1.25.40.10">
    <property type="entry name" value="Tetratricopeptide repeat domain"/>
    <property type="match status" value="1"/>
</dbReference>
<dbReference type="InterPro" id="IPR011990">
    <property type="entry name" value="TPR-like_helical_dom_sf"/>
</dbReference>
<gene>
    <name evidence="1" type="ORF">HPP92_009042</name>
</gene>
<evidence type="ECO:0008006" key="3">
    <source>
        <dbReference type="Google" id="ProtNLM"/>
    </source>
</evidence>
<dbReference type="CDD" id="cd20071">
    <property type="entry name" value="SET_SMYD"/>
    <property type="match status" value="1"/>
</dbReference>
<organism evidence="1 2">
    <name type="scientific">Vanilla planifolia</name>
    <name type="common">Vanilla</name>
    <dbReference type="NCBI Taxonomy" id="51239"/>
    <lineage>
        <taxon>Eukaryota</taxon>
        <taxon>Viridiplantae</taxon>
        <taxon>Streptophyta</taxon>
        <taxon>Embryophyta</taxon>
        <taxon>Tracheophyta</taxon>
        <taxon>Spermatophyta</taxon>
        <taxon>Magnoliopsida</taxon>
        <taxon>Liliopsida</taxon>
        <taxon>Asparagales</taxon>
        <taxon>Orchidaceae</taxon>
        <taxon>Vanilloideae</taxon>
        <taxon>Vanilleae</taxon>
        <taxon>Vanilla</taxon>
    </lineage>
</organism>